<proteinExistence type="predicted"/>
<gene>
    <name evidence="2" type="ORF">SAMN05428953_1452</name>
</gene>
<sequence>MRSRMFATAVARIVEQRGGRIGAAEWPIVADIDPQPADIGLALRKDLDPAIEGHERESGRANLVGERRQAQWHALARETLSLAVQWLMLTGFVETAAGRASQDLPGHATRHGTAPAAG</sequence>
<keyword evidence="3" id="KW-1185">Reference proteome</keyword>
<dbReference type="Proteomes" id="UP000198894">
    <property type="component" value="Unassembled WGS sequence"/>
</dbReference>
<dbReference type="AlphaFoldDB" id="A0A1G9L0M7"/>
<evidence type="ECO:0000256" key="1">
    <source>
        <dbReference type="SAM" id="MobiDB-lite"/>
    </source>
</evidence>
<name>A0A1G9L0M7_9HYPH</name>
<evidence type="ECO:0000313" key="2">
    <source>
        <dbReference type="EMBL" id="SDL55502.1"/>
    </source>
</evidence>
<reference evidence="3" key="1">
    <citation type="submission" date="2016-10" db="EMBL/GenBank/DDBJ databases">
        <authorList>
            <person name="Varghese N."/>
            <person name="Submissions S."/>
        </authorList>
    </citation>
    <scope>NUCLEOTIDE SEQUENCE [LARGE SCALE GENOMIC DNA]</scope>
    <source>
        <strain evidence="3">CGMCC 1.11022</strain>
    </source>
</reference>
<organism evidence="2 3">
    <name type="scientific">Mesorhizobium muleiense</name>
    <dbReference type="NCBI Taxonomy" id="1004279"/>
    <lineage>
        <taxon>Bacteria</taxon>
        <taxon>Pseudomonadati</taxon>
        <taxon>Pseudomonadota</taxon>
        <taxon>Alphaproteobacteria</taxon>
        <taxon>Hyphomicrobiales</taxon>
        <taxon>Phyllobacteriaceae</taxon>
        <taxon>Mesorhizobium</taxon>
    </lineage>
</organism>
<dbReference type="EMBL" id="FNEE01000045">
    <property type="protein sequence ID" value="SDL55502.1"/>
    <property type="molecule type" value="Genomic_DNA"/>
</dbReference>
<protein>
    <submittedName>
        <fullName evidence="2">Uncharacterized protein</fullName>
    </submittedName>
</protein>
<accession>A0A1G9L0M7</accession>
<evidence type="ECO:0000313" key="3">
    <source>
        <dbReference type="Proteomes" id="UP000198894"/>
    </source>
</evidence>
<feature type="region of interest" description="Disordered" evidence="1">
    <location>
        <begin position="99"/>
        <end position="118"/>
    </location>
</feature>